<organism evidence="6 7">
    <name type="scientific">Ketogulonicigenium vulgare (strain WSH-001)</name>
    <dbReference type="NCBI Taxonomy" id="759362"/>
    <lineage>
        <taxon>Bacteria</taxon>
        <taxon>Pseudomonadati</taxon>
        <taxon>Pseudomonadota</taxon>
        <taxon>Alphaproteobacteria</taxon>
        <taxon>Rhodobacterales</taxon>
        <taxon>Roseobacteraceae</taxon>
        <taxon>Ketogulonicigenium</taxon>
    </lineage>
</organism>
<sequence length="245" mass="26660">MSALDNGIAILDCFSFEEHALSQARIGQITGLPKASLSRAMKTLRESGILAYDESTRLYRPSQRLFQLGQIYRIHLSFLDTVQKLLSRACETCGHTGYITVFDGYHMSVLWVARGSSPLAIASTPAARAWAFATSNGRAMLALMPGDEWLKRVPNPLPFVTPTAPQDMADLAQRIADVRATGRSMSVNNSYEGVSSQAVAVRDTDSREVIGIVISYPTNLATEALKAQIGALLDDLRADLARAVE</sequence>
<feature type="domain" description="IclR-ED" evidence="5">
    <location>
        <begin position="64"/>
        <end position="245"/>
    </location>
</feature>
<accession>F9YBG3</accession>
<dbReference type="Pfam" id="PF01614">
    <property type="entry name" value="IclR_C"/>
    <property type="match status" value="1"/>
</dbReference>
<evidence type="ECO:0000259" key="5">
    <source>
        <dbReference type="PROSITE" id="PS51078"/>
    </source>
</evidence>
<dbReference type="Proteomes" id="UP000000692">
    <property type="component" value="Plasmid 2"/>
</dbReference>
<proteinExistence type="predicted"/>
<dbReference type="InterPro" id="IPR005471">
    <property type="entry name" value="Tscrpt_reg_IclR_N"/>
</dbReference>
<dbReference type="SUPFAM" id="SSF46785">
    <property type="entry name" value="Winged helix' DNA-binding domain"/>
    <property type="match status" value="1"/>
</dbReference>
<evidence type="ECO:0000256" key="1">
    <source>
        <dbReference type="ARBA" id="ARBA00023015"/>
    </source>
</evidence>
<dbReference type="Pfam" id="PF09339">
    <property type="entry name" value="HTH_IclR"/>
    <property type="match status" value="1"/>
</dbReference>
<dbReference type="Gene3D" id="1.10.10.10">
    <property type="entry name" value="Winged helix-like DNA-binding domain superfamily/Winged helix DNA-binding domain"/>
    <property type="match status" value="1"/>
</dbReference>
<evidence type="ECO:0000313" key="6">
    <source>
        <dbReference type="EMBL" id="AEM42715.1"/>
    </source>
</evidence>
<dbReference type="PATRIC" id="fig|759362.5.peg.2991"/>
<dbReference type="SUPFAM" id="SSF55781">
    <property type="entry name" value="GAF domain-like"/>
    <property type="match status" value="1"/>
</dbReference>
<dbReference type="SMART" id="SM00346">
    <property type="entry name" value="HTH_ICLR"/>
    <property type="match status" value="1"/>
</dbReference>
<dbReference type="EMBL" id="CP002020">
    <property type="protein sequence ID" value="AEM42715.1"/>
    <property type="molecule type" value="Genomic_DNA"/>
</dbReference>
<keyword evidence="6" id="KW-0614">Plasmid</keyword>
<gene>
    <name evidence="6" type="ordered locus">KVU_PB0037</name>
</gene>
<dbReference type="PANTHER" id="PTHR30136">
    <property type="entry name" value="HELIX-TURN-HELIX TRANSCRIPTIONAL REGULATOR, ICLR FAMILY"/>
    <property type="match status" value="1"/>
</dbReference>
<dbReference type="PROSITE" id="PS51078">
    <property type="entry name" value="ICLR_ED"/>
    <property type="match status" value="1"/>
</dbReference>
<dbReference type="GO" id="GO:0003700">
    <property type="term" value="F:DNA-binding transcription factor activity"/>
    <property type="evidence" value="ECO:0007669"/>
    <property type="project" value="TreeGrafter"/>
</dbReference>
<dbReference type="PANTHER" id="PTHR30136:SF35">
    <property type="entry name" value="HTH-TYPE TRANSCRIPTIONAL REGULATOR RV1719"/>
    <property type="match status" value="1"/>
</dbReference>
<keyword evidence="1" id="KW-0805">Transcription regulation</keyword>
<evidence type="ECO:0000256" key="2">
    <source>
        <dbReference type="ARBA" id="ARBA00023125"/>
    </source>
</evidence>
<dbReference type="InterPro" id="IPR050707">
    <property type="entry name" value="HTH_MetabolicPath_Reg"/>
</dbReference>
<keyword evidence="7" id="KW-1185">Reference proteome</keyword>
<dbReference type="InterPro" id="IPR029016">
    <property type="entry name" value="GAF-like_dom_sf"/>
</dbReference>
<evidence type="ECO:0000256" key="3">
    <source>
        <dbReference type="ARBA" id="ARBA00023163"/>
    </source>
</evidence>
<dbReference type="InterPro" id="IPR036388">
    <property type="entry name" value="WH-like_DNA-bd_sf"/>
</dbReference>
<dbReference type="PROSITE" id="PS51077">
    <property type="entry name" value="HTH_ICLR"/>
    <property type="match status" value="1"/>
</dbReference>
<keyword evidence="2" id="KW-0238">DNA-binding</keyword>
<dbReference type="OrthoDB" id="6811967at2"/>
<dbReference type="KEGG" id="kvl:KVU_PB0037"/>
<evidence type="ECO:0000259" key="4">
    <source>
        <dbReference type="PROSITE" id="PS51077"/>
    </source>
</evidence>
<feature type="domain" description="HTH iclR-type" evidence="4">
    <location>
        <begin position="1"/>
        <end position="63"/>
    </location>
</feature>
<geneLocation type="plasmid" evidence="7">
    <name>pKVU_200</name>
</geneLocation>
<evidence type="ECO:0000313" key="7">
    <source>
        <dbReference type="Proteomes" id="UP000000692"/>
    </source>
</evidence>
<protein>
    <submittedName>
        <fullName evidence="6">Transcriptional regulator protein</fullName>
    </submittedName>
</protein>
<dbReference type="GO" id="GO:0003677">
    <property type="term" value="F:DNA binding"/>
    <property type="evidence" value="ECO:0007669"/>
    <property type="project" value="UniProtKB-KW"/>
</dbReference>
<dbReference type="InterPro" id="IPR014757">
    <property type="entry name" value="Tscrpt_reg_IclR_C"/>
</dbReference>
<reference evidence="6 7" key="1">
    <citation type="journal article" date="2011" name="J. Bacteriol.">
        <title>Complete genome sequence of the industrial strain Ketogulonicigenium vulgare WSH-001.</title>
        <authorList>
            <person name="Liu L."/>
            <person name="Li Y."/>
            <person name="Zhang J."/>
            <person name="Zhou Z."/>
            <person name="Liu J."/>
            <person name="Li X."/>
            <person name="Zhou J."/>
            <person name="Du G."/>
            <person name="Wang L."/>
            <person name="Chen J."/>
        </authorList>
    </citation>
    <scope>NUCLEOTIDE SEQUENCE [LARGE SCALE GENOMIC DNA]</scope>
    <source>
        <strain evidence="6 7">WSH-001</strain>
        <plasmid evidence="7">pKVU_200</plasmid>
    </source>
</reference>
<name>F9YBG3_KETVW</name>
<dbReference type="HOGENOM" id="CLU_062618_2_1_5"/>
<dbReference type="AlphaFoldDB" id="F9YBG3"/>
<keyword evidence="3" id="KW-0804">Transcription</keyword>
<dbReference type="GO" id="GO:0045892">
    <property type="term" value="P:negative regulation of DNA-templated transcription"/>
    <property type="evidence" value="ECO:0007669"/>
    <property type="project" value="TreeGrafter"/>
</dbReference>
<dbReference type="InterPro" id="IPR036390">
    <property type="entry name" value="WH_DNA-bd_sf"/>
</dbReference>
<dbReference type="Gene3D" id="3.30.450.40">
    <property type="match status" value="1"/>
</dbReference>
<dbReference type="RefSeq" id="WP_013385678.1">
    <property type="nucleotide sequence ID" value="NC_017385.1"/>
</dbReference>